<dbReference type="Pfam" id="PF00854">
    <property type="entry name" value="PTR2"/>
    <property type="match status" value="1"/>
</dbReference>
<dbReference type="GeneID" id="54301593"/>
<feature type="transmembrane region" description="Helical" evidence="6">
    <location>
        <begin position="232"/>
        <end position="256"/>
    </location>
</feature>
<dbReference type="RefSeq" id="XP_033398543.1">
    <property type="nucleotide sequence ID" value="XM_033544097.1"/>
</dbReference>
<feature type="transmembrane region" description="Helical" evidence="6">
    <location>
        <begin position="378"/>
        <end position="399"/>
    </location>
</feature>
<reference evidence="7" key="1">
    <citation type="journal article" date="2020" name="Stud. Mycol.">
        <title>101 Dothideomycetes genomes: a test case for predicting lifestyles and emergence of pathogens.</title>
        <authorList>
            <person name="Haridas S."/>
            <person name="Albert R."/>
            <person name="Binder M."/>
            <person name="Bloem J."/>
            <person name="Labutti K."/>
            <person name="Salamov A."/>
            <person name="Andreopoulos B."/>
            <person name="Baker S."/>
            <person name="Barry K."/>
            <person name="Bills G."/>
            <person name="Bluhm B."/>
            <person name="Cannon C."/>
            <person name="Castanera R."/>
            <person name="Culley D."/>
            <person name="Daum C."/>
            <person name="Ezra D."/>
            <person name="Gonzalez J."/>
            <person name="Henrissat B."/>
            <person name="Kuo A."/>
            <person name="Liang C."/>
            <person name="Lipzen A."/>
            <person name="Lutzoni F."/>
            <person name="Magnuson J."/>
            <person name="Mondo S."/>
            <person name="Nolan M."/>
            <person name="Ohm R."/>
            <person name="Pangilinan J."/>
            <person name="Park H.-J."/>
            <person name="Ramirez L."/>
            <person name="Alfaro M."/>
            <person name="Sun H."/>
            <person name="Tritt A."/>
            <person name="Yoshinaga Y."/>
            <person name="Zwiers L.-H."/>
            <person name="Turgeon B."/>
            <person name="Goodwin S."/>
            <person name="Spatafora J."/>
            <person name="Crous P."/>
            <person name="Grigoriev I."/>
        </authorList>
    </citation>
    <scope>NUCLEOTIDE SEQUENCE</scope>
    <source>
        <strain evidence="7">CBS 121167</strain>
    </source>
</reference>
<keyword evidence="4 6" id="KW-1133">Transmembrane helix</keyword>
<evidence type="ECO:0000256" key="1">
    <source>
        <dbReference type="ARBA" id="ARBA00004141"/>
    </source>
</evidence>
<gene>
    <name evidence="7" type="ORF">K452DRAFT_317739</name>
</gene>
<dbReference type="Proteomes" id="UP000799438">
    <property type="component" value="Unassembled WGS sequence"/>
</dbReference>
<feature type="transmembrane region" description="Helical" evidence="6">
    <location>
        <begin position="74"/>
        <end position="93"/>
    </location>
</feature>
<evidence type="ECO:0000256" key="2">
    <source>
        <dbReference type="ARBA" id="ARBA00005982"/>
    </source>
</evidence>
<dbReference type="PANTHER" id="PTHR11654">
    <property type="entry name" value="OLIGOPEPTIDE TRANSPORTER-RELATED"/>
    <property type="match status" value="1"/>
</dbReference>
<keyword evidence="8" id="KW-1185">Reference proteome</keyword>
<evidence type="ECO:0000313" key="7">
    <source>
        <dbReference type="EMBL" id="KAF2142831.1"/>
    </source>
</evidence>
<dbReference type="SUPFAM" id="SSF103473">
    <property type="entry name" value="MFS general substrate transporter"/>
    <property type="match status" value="1"/>
</dbReference>
<feature type="transmembrane region" description="Helical" evidence="6">
    <location>
        <begin position="315"/>
        <end position="336"/>
    </location>
</feature>
<organism evidence="7 8">
    <name type="scientific">Aplosporella prunicola CBS 121167</name>
    <dbReference type="NCBI Taxonomy" id="1176127"/>
    <lineage>
        <taxon>Eukaryota</taxon>
        <taxon>Fungi</taxon>
        <taxon>Dikarya</taxon>
        <taxon>Ascomycota</taxon>
        <taxon>Pezizomycotina</taxon>
        <taxon>Dothideomycetes</taxon>
        <taxon>Dothideomycetes incertae sedis</taxon>
        <taxon>Botryosphaeriales</taxon>
        <taxon>Aplosporellaceae</taxon>
        <taxon>Aplosporella</taxon>
    </lineage>
</organism>
<dbReference type="Gene3D" id="1.20.1250.20">
    <property type="entry name" value="MFS general substrate transporter like domains"/>
    <property type="match status" value="1"/>
</dbReference>
<accession>A0A6A6BJT2</accession>
<evidence type="ECO:0000256" key="5">
    <source>
        <dbReference type="ARBA" id="ARBA00023136"/>
    </source>
</evidence>
<protein>
    <submittedName>
        <fullName evidence="7">Uncharacterized protein</fullName>
    </submittedName>
</protein>
<comment type="similarity">
    <text evidence="2">Belongs to the major facilitator superfamily. Proton-dependent oligopeptide transporter (POT/PTR) (TC 2.A.17) family.</text>
</comment>
<sequence>MIFGALPSVLQAGKGLAPFVVSLIVLAVGAGLFKPNVAPAILDQYTHQKPYTKVLKSGEKVIVDPEATVQRLMLVFYALVNIGAFFALATTYAEKRIGYWLAYLLPTIIFMFLPLLLLYLYTRVVKVPPSGPELTRVVRICTLAVRENRGKFWKSDFWDSVKPARLSERDITTFRGKPIDWTDRFVDDVIRTLGACKIFLYFPIYNLSDSGIGSVLTNQGSTMLTNGAPNDILINFNPLAIVITIPILTYVIYPLLRKRNIKFGRITRITLGFILASISSALGAVLQYYVYETNPCKYAATRCANDGAGVSPISIWMQIPVVVLGALSECFCNVTGYEIAYARSPHNMKALAVALFLATHALSSAAGEVLSPVIKDPYLIWIWAGPSIALALQTVVFWFKYRRMDNDEFMTYNE</sequence>
<dbReference type="OrthoDB" id="8904098at2759"/>
<feature type="transmembrane region" description="Helical" evidence="6">
    <location>
        <begin position="348"/>
        <end position="366"/>
    </location>
</feature>
<feature type="transmembrane region" description="Helical" evidence="6">
    <location>
        <begin position="12"/>
        <end position="33"/>
    </location>
</feature>
<keyword evidence="5 6" id="KW-0472">Membrane</keyword>
<dbReference type="InterPro" id="IPR036259">
    <property type="entry name" value="MFS_trans_sf"/>
</dbReference>
<dbReference type="GO" id="GO:0016020">
    <property type="term" value="C:membrane"/>
    <property type="evidence" value="ECO:0007669"/>
    <property type="project" value="UniProtKB-SubCell"/>
</dbReference>
<evidence type="ECO:0000256" key="6">
    <source>
        <dbReference type="SAM" id="Phobius"/>
    </source>
</evidence>
<evidence type="ECO:0000256" key="3">
    <source>
        <dbReference type="ARBA" id="ARBA00022692"/>
    </source>
</evidence>
<feature type="transmembrane region" description="Helical" evidence="6">
    <location>
        <begin position="100"/>
        <end position="121"/>
    </location>
</feature>
<dbReference type="AlphaFoldDB" id="A0A6A6BJT2"/>
<feature type="transmembrane region" description="Helical" evidence="6">
    <location>
        <begin position="268"/>
        <end position="290"/>
    </location>
</feature>
<evidence type="ECO:0000256" key="4">
    <source>
        <dbReference type="ARBA" id="ARBA00022989"/>
    </source>
</evidence>
<dbReference type="GO" id="GO:0022857">
    <property type="term" value="F:transmembrane transporter activity"/>
    <property type="evidence" value="ECO:0007669"/>
    <property type="project" value="InterPro"/>
</dbReference>
<dbReference type="EMBL" id="ML995483">
    <property type="protein sequence ID" value="KAF2142831.1"/>
    <property type="molecule type" value="Genomic_DNA"/>
</dbReference>
<evidence type="ECO:0000313" key="8">
    <source>
        <dbReference type="Proteomes" id="UP000799438"/>
    </source>
</evidence>
<name>A0A6A6BJT2_9PEZI</name>
<dbReference type="InterPro" id="IPR000109">
    <property type="entry name" value="POT_fam"/>
</dbReference>
<proteinExistence type="inferred from homology"/>
<comment type="subcellular location">
    <subcellularLocation>
        <location evidence="1">Membrane</location>
        <topology evidence="1">Multi-pass membrane protein</topology>
    </subcellularLocation>
</comment>
<keyword evidence="3 6" id="KW-0812">Transmembrane</keyword>